<name>A0AAX6G625_IRIPA</name>
<accession>A0AAX6G625</accession>
<keyword evidence="1" id="KW-0472">Membrane</keyword>
<dbReference type="EMBL" id="JANAVB010022593">
    <property type="protein sequence ID" value="KAJ6824120.1"/>
    <property type="molecule type" value="Genomic_DNA"/>
</dbReference>
<keyword evidence="1" id="KW-1133">Transmembrane helix</keyword>
<dbReference type="AlphaFoldDB" id="A0AAX6G625"/>
<evidence type="ECO:0000256" key="1">
    <source>
        <dbReference type="SAM" id="Phobius"/>
    </source>
</evidence>
<reference evidence="2" key="2">
    <citation type="submission" date="2023-04" db="EMBL/GenBank/DDBJ databases">
        <authorList>
            <person name="Bruccoleri R.E."/>
            <person name="Oakeley E.J."/>
            <person name="Faust A.-M."/>
            <person name="Dessus-Babus S."/>
            <person name="Altorfer M."/>
            <person name="Burckhardt D."/>
            <person name="Oertli M."/>
            <person name="Naumann U."/>
            <person name="Petersen F."/>
            <person name="Wong J."/>
        </authorList>
    </citation>
    <scope>NUCLEOTIDE SEQUENCE</scope>
    <source>
        <strain evidence="2">GSM-AAB239-AS_SAM_17_03QT</strain>
        <tissue evidence="2">Leaf</tissue>
    </source>
</reference>
<sequence length="80" mass="9447">MLYYTRATKPRQVCLRPWSIDGILEICEIISFSCILFLEIVFYISLLYIYYFTGFVSGRHCILTWMIIVISGNVYRCCVD</sequence>
<organism evidence="2 3">
    <name type="scientific">Iris pallida</name>
    <name type="common">Sweet iris</name>
    <dbReference type="NCBI Taxonomy" id="29817"/>
    <lineage>
        <taxon>Eukaryota</taxon>
        <taxon>Viridiplantae</taxon>
        <taxon>Streptophyta</taxon>
        <taxon>Embryophyta</taxon>
        <taxon>Tracheophyta</taxon>
        <taxon>Spermatophyta</taxon>
        <taxon>Magnoliopsida</taxon>
        <taxon>Liliopsida</taxon>
        <taxon>Asparagales</taxon>
        <taxon>Iridaceae</taxon>
        <taxon>Iridoideae</taxon>
        <taxon>Irideae</taxon>
        <taxon>Iris</taxon>
    </lineage>
</organism>
<dbReference type="Proteomes" id="UP001140949">
    <property type="component" value="Unassembled WGS sequence"/>
</dbReference>
<proteinExistence type="predicted"/>
<gene>
    <name evidence="2" type="ORF">M6B38_129870</name>
</gene>
<feature type="transmembrane region" description="Helical" evidence="1">
    <location>
        <begin position="29"/>
        <end position="51"/>
    </location>
</feature>
<evidence type="ECO:0000313" key="3">
    <source>
        <dbReference type="Proteomes" id="UP001140949"/>
    </source>
</evidence>
<evidence type="ECO:0000313" key="2">
    <source>
        <dbReference type="EMBL" id="KAJ6824120.1"/>
    </source>
</evidence>
<protein>
    <submittedName>
        <fullName evidence="2">Uncharacterized protein</fullName>
    </submittedName>
</protein>
<keyword evidence="3" id="KW-1185">Reference proteome</keyword>
<comment type="caution">
    <text evidence="2">The sequence shown here is derived from an EMBL/GenBank/DDBJ whole genome shotgun (WGS) entry which is preliminary data.</text>
</comment>
<keyword evidence="1" id="KW-0812">Transmembrane</keyword>
<reference evidence="2" key="1">
    <citation type="journal article" date="2023" name="GigaByte">
        <title>Genome assembly of the bearded iris, Iris pallida Lam.</title>
        <authorList>
            <person name="Bruccoleri R.E."/>
            <person name="Oakeley E.J."/>
            <person name="Faust A.M.E."/>
            <person name="Altorfer M."/>
            <person name="Dessus-Babus S."/>
            <person name="Burckhardt D."/>
            <person name="Oertli M."/>
            <person name="Naumann U."/>
            <person name="Petersen F."/>
            <person name="Wong J."/>
        </authorList>
    </citation>
    <scope>NUCLEOTIDE SEQUENCE</scope>
    <source>
        <strain evidence="2">GSM-AAB239-AS_SAM_17_03QT</strain>
    </source>
</reference>
<feature type="transmembrane region" description="Helical" evidence="1">
    <location>
        <begin position="57"/>
        <end position="75"/>
    </location>
</feature>